<evidence type="ECO:0000313" key="3">
    <source>
        <dbReference type="Proteomes" id="UP000691718"/>
    </source>
</evidence>
<accession>A0A8S3XAQ5</accession>
<keyword evidence="3" id="KW-1185">Reference proteome</keyword>
<dbReference type="EMBL" id="CAJQZP010001016">
    <property type="protein sequence ID" value="CAG5008804.1"/>
    <property type="molecule type" value="Genomic_DNA"/>
</dbReference>
<dbReference type="OrthoDB" id="6781302at2759"/>
<gene>
    <name evidence="2" type="ORF">PAPOLLO_LOCUS15128</name>
</gene>
<reference evidence="2" key="1">
    <citation type="submission" date="2021-04" db="EMBL/GenBank/DDBJ databases">
        <authorList>
            <person name="Tunstrom K."/>
        </authorList>
    </citation>
    <scope>NUCLEOTIDE SEQUENCE</scope>
</reference>
<organism evidence="2 3">
    <name type="scientific">Parnassius apollo</name>
    <name type="common">Apollo butterfly</name>
    <name type="synonym">Papilio apollo</name>
    <dbReference type="NCBI Taxonomy" id="110799"/>
    <lineage>
        <taxon>Eukaryota</taxon>
        <taxon>Metazoa</taxon>
        <taxon>Ecdysozoa</taxon>
        <taxon>Arthropoda</taxon>
        <taxon>Hexapoda</taxon>
        <taxon>Insecta</taxon>
        <taxon>Pterygota</taxon>
        <taxon>Neoptera</taxon>
        <taxon>Endopterygota</taxon>
        <taxon>Lepidoptera</taxon>
        <taxon>Glossata</taxon>
        <taxon>Ditrysia</taxon>
        <taxon>Papilionoidea</taxon>
        <taxon>Papilionidae</taxon>
        <taxon>Parnassiinae</taxon>
        <taxon>Parnassini</taxon>
        <taxon>Parnassius</taxon>
        <taxon>Parnassius</taxon>
    </lineage>
</organism>
<sequence length="269" mass="30729">MNANANGSISISPIDQACCSTTTINDNIGHDKNLKEICNNSSSSSSPSGTEFDSDNSVKDKDYVPPQKKKAGYPQLFDSDSENDVIQSSQPLNNVHISETSSEDVSEPESKIQENQNVEVQLTKKGTIRKRKYYATKLAVRQEIMKKLKIESKYYVKPGCDENCKKKCSTKFSESQRISLNKLFRNMTWKEQTYFIKEPMDLDFLRVKNNKIGISSPVIKNYFRGIKQERKDEILQKLSPLMPENRRAFWNNLPVNDDAVNLITEYDDS</sequence>
<proteinExistence type="predicted"/>
<evidence type="ECO:0000256" key="1">
    <source>
        <dbReference type="SAM" id="MobiDB-lite"/>
    </source>
</evidence>
<protein>
    <submittedName>
        <fullName evidence="2">(apollo) hypothetical protein</fullName>
    </submittedName>
</protein>
<evidence type="ECO:0000313" key="2">
    <source>
        <dbReference type="EMBL" id="CAG5008804.1"/>
    </source>
</evidence>
<feature type="region of interest" description="Disordered" evidence="1">
    <location>
        <begin position="39"/>
        <end position="113"/>
    </location>
</feature>
<name>A0A8S3XAQ5_PARAO</name>
<comment type="caution">
    <text evidence="2">The sequence shown here is derived from an EMBL/GenBank/DDBJ whole genome shotgun (WGS) entry which is preliminary data.</text>
</comment>
<dbReference type="AlphaFoldDB" id="A0A8S3XAQ5"/>
<dbReference type="Proteomes" id="UP000691718">
    <property type="component" value="Unassembled WGS sequence"/>
</dbReference>
<feature type="compositionally biased region" description="Polar residues" evidence="1">
    <location>
        <begin position="84"/>
        <end position="100"/>
    </location>
</feature>